<feature type="domain" description="GGDEF" evidence="3">
    <location>
        <begin position="430"/>
        <end position="576"/>
    </location>
</feature>
<reference evidence="4" key="1">
    <citation type="submission" date="2021-04" db="EMBL/GenBank/DDBJ databases">
        <title>novel species isolated from subtropical streams in China.</title>
        <authorList>
            <person name="Lu H."/>
        </authorList>
    </citation>
    <scope>NUCLEOTIDE SEQUENCE</scope>
    <source>
        <strain evidence="4">LFS511W</strain>
    </source>
</reference>
<dbReference type="FunFam" id="3.30.70.270:FF:000001">
    <property type="entry name" value="Diguanylate cyclase domain protein"/>
    <property type="match status" value="1"/>
</dbReference>
<dbReference type="SUPFAM" id="SSF55073">
    <property type="entry name" value="Nucleotide cyclase"/>
    <property type="match status" value="1"/>
</dbReference>
<dbReference type="PROSITE" id="PS50887">
    <property type="entry name" value="GGDEF"/>
    <property type="match status" value="1"/>
</dbReference>
<dbReference type="CDD" id="cd01949">
    <property type="entry name" value="GGDEF"/>
    <property type="match status" value="1"/>
</dbReference>
<comment type="caution">
    <text evidence="4">The sequence shown here is derived from an EMBL/GenBank/DDBJ whole genome shotgun (WGS) entry which is preliminary data.</text>
</comment>
<evidence type="ECO:0000313" key="5">
    <source>
        <dbReference type="Proteomes" id="UP000680067"/>
    </source>
</evidence>
<dbReference type="RefSeq" id="WP_212686329.1">
    <property type="nucleotide sequence ID" value="NZ_JAGSPN010000001.1"/>
</dbReference>
<dbReference type="SMART" id="SM00267">
    <property type="entry name" value="GGDEF"/>
    <property type="match status" value="1"/>
</dbReference>
<keyword evidence="4" id="KW-0808">Transferase</keyword>
<evidence type="ECO:0000259" key="3">
    <source>
        <dbReference type="PROSITE" id="PS50887"/>
    </source>
</evidence>
<keyword evidence="5" id="KW-1185">Reference proteome</keyword>
<organism evidence="4 5">
    <name type="scientific">Undibacterium luofuense</name>
    <dbReference type="NCBI Taxonomy" id="2828733"/>
    <lineage>
        <taxon>Bacteria</taxon>
        <taxon>Pseudomonadati</taxon>
        <taxon>Pseudomonadota</taxon>
        <taxon>Betaproteobacteria</taxon>
        <taxon>Burkholderiales</taxon>
        <taxon>Oxalobacteraceae</taxon>
        <taxon>Undibacterium</taxon>
    </lineage>
</organism>
<gene>
    <name evidence="4" type="ORF">KDM89_02430</name>
</gene>
<sequence length="585" mass="66486">MSGQANSVLQQEMPFDTVMRQSPLGMAVIAMDGTYVAVNDAYARIYGYLPSEMQGHSFLMIFPEDQQQSLLRLHQNFLTRGGSLSGEWEVVRKDGTHSHVISESACIRGQDGTDRRLVYVTDISLRRKIEAELEASKIFAHAVIDGLSSQLCVLNENGIIVSANHAWRQFYIENGGDPELLLRPVSYLEICAAANGSQRRGQTDSSDFPEQLKRVLQGELQTFEIEYPWHTVTERRWFIARACRLPGVSPARIVISHDNVTALKNAQEELHETLRFTRKIIHSMQDGFMVLDKRFRPVEVNPAMCRMTGYTESLLLYSEHPFPYLRHMASEELTQLFHQIHDATEREIEFVITHPEKGQFPASMTVSRIYDEDGEVMHYIAIVKDITERRRVEQEIQRLAFYDALTGLPNRRLLHDRLEHCLRGSRRHALHGAVLMLDLDNFKPLNDHFGHDAGDCLLIEVANRLQTCVRASDTVARLGGDEFVVIICELDSETGASFELAAQIAEKMQQSLTIPYQLRLRNGESEKVLQHHCSASVGVALFAAPEHHAADILKRADQAMYQAKERGRNRICFADFPPRRQASVH</sequence>
<dbReference type="Pfam" id="PF00990">
    <property type="entry name" value="GGDEF"/>
    <property type="match status" value="1"/>
</dbReference>
<dbReference type="PROSITE" id="PS50113">
    <property type="entry name" value="PAC"/>
    <property type="match status" value="2"/>
</dbReference>
<dbReference type="InterPro" id="IPR029787">
    <property type="entry name" value="Nucleotide_cyclase"/>
</dbReference>
<feature type="domain" description="PAS" evidence="1">
    <location>
        <begin position="11"/>
        <end position="81"/>
    </location>
</feature>
<dbReference type="PROSITE" id="PS50112">
    <property type="entry name" value="PAS"/>
    <property type="match status" value="2"/>
</dbReference>
<feature type="domain" description="PAC" evidence="2">
    <location>
        <begin position="84"/>
        <end position="135"/>
    </location>
</feature>
<evidence type="ECO:0000259" key="2">
    <source>
        <dbReference type="PROSITE" id="PS50113"/>
    </source>
</evidence>
<dbReference type="InterPro" id="IPR052155">
    <property type="entry name" value="Biofilm_reg_signaling"/>
</dbReference>
<keyword evidence="4" id="KW-0548">Nucleotidyltransferase</keyword>
<feature type="domain" description="PAS" evidence="1">
    <location>
        <begin position="273"/>
        <end position="347"/>
    </location>
</feature>
<feature type="domain" description="PAC" evidence="2">
    <location>
        <begin position="346"/>
        <end position="398"/>
    </location>
</feature>
<dbReference type="SMART" id="SM00086">
    <property type="entry name" value="PAC"/>
    <property type="match status" value="2"/>
</dbReference>
<dbReference type="GO" id="GO:0052621">
    <property type="term" value="F:diguanylate cyclase activity"/>
    <property type="evidence" value="ECO:0007669"/>
    <property type="project" value="UniProtKB-EC"/>
</dbReference>
<name>A0A941I5X3_9BURK</name>
<dbReference type="Gene3D" id="3.30.70.270">
    <property type="match status" value="1"/>
</dbReference>
<dbReference type="EC" id="2.7.7.65" evidence="4"/>
<protein>
    <submittedName>
        <fullName evidence="4">Diguanylate cyclase</fullName>
        <ecNumber evidence="4">2.7.7.65</ecNumber>
    </submittedName>
</protein>
<dbReference type="Gene3D" id="3.30.450.20">
    <property type="entry name" value="PAS domain"/>
    <property type="match status" value="3"/>
</dbReference>
<dbReference type="InterPro" id="IPR035965">
    <property type="entry name" value="PAS-like_dom_sf"/>
</dbReference>
<dbReference type="Pfam" id="PF08448">
    <property type="entry name" value="PAS_4"/>
    <property type="match status" value="1"/>
</dbReference>
<dbReference type="Pfam" id="PF13426">
    <property type="entry name" value="PAS_9"/>
    <property type="match status" value="1"/>
</dbReference>
<dbReference type="Proteomes" id="UP000680067">
    <property type="component" value="Unassembled WGS sequence"/>
</dbReference>
<dbReference type="InterPro" id="IPR013656">
    <property type="entry name" value="PAS_4"/>
</dbReference>
<evidence type="ECO:0000259" key="1">
    <source>
        <dbReference type="PROSITE" id="PS50112"/>
    </source>
</evidence>
<dbReference type="InterPro" id="IPR001610">
    <property type="entry name" value="PAC"/>
</dbReference>
<dbReference type="InterPro" id="IPR000700">
    <property type="entry name" value="PAS-assoc_C"/>
</dbReference>
<dbReference type="InterPro" id="IPR000014">
    <property type="entry name" value="PAS"/>
</dbReference>
<dbReference type="InterPro" id="IPR043128">
    <property type="entry name" value="Rev_trsase/Diguanyl_cyclase"/>
</dbReference>
<proteinExistence type="predicted"/>
<dbReference type="NCBIfam" id="TIGR00229">
    <property type="entry name" value="sensory_box"/>
    <property type="match status" value="2"/>
</dbReference>
<dbReference type="PANTHER" id="PTHR44757:SF2">
    <property type="entry name" value="BIOFILM ARCHITECTURE MAINTENANCE PROTEIN MBAA"/>
    <property type="match status" value="1"/>
</dbReference>
<dbReference type="SUPFAM" id="SSF55785">
    <property type="entry name" value="PYP-like sensor domain (PAS domain)"/>
    <property type="match status" value="3"/>
</dbReference>
<dbReference type="EMBL" id="JAGSPN010000001">
    <property type="protein sequence ID" value="MBR7780985.1"/>
    <property type="molecule type" value="Genomic_DNA"/>
</dbReference>
<dbReference type="AlphaFoldDB" id="A0A941I5X3"/>
<accession>A0A941I5X3</accession>
<evidence type="ECO:0000313" key="4">
    <source>
        <dbReference type="EMBL" id="MBR7780985.1"/>
    </source>
</evidence>
<dbReference type="CDD" id="cd00130">
    <property type="entry name" value="PAS"/>
    <property type="match status" value="2"/>
</dbReference>
<dbReference type="PANTHER" id="PTHR44757">
    <property type="entry name" value="DIGUANYLATE CYCLASE DGCP"/>
    <property type="match status" value="1"/>
</dbReference>
<dbReference type="SMART" id="SM00091">
    <property type="entry name" value="PAS"/>
    <property type="match status" value="2"/>
</dbReference>
<dbReference type="NCBIfam" id="TIGR00254">
    <property type="entry name" value="GGDEF"/>
    <property type="match status" value="1"/>
</dbReference>
<dbReference type="InterPro" id="IPR000160">
    <property type="entry name" value="GGDEF_dom"/>
</dbReference>